<keyword evidence="1" id="KW-0812">Transmembrane</keyword>
<feature type="transmembrane region" description="Helical" evidence="1">
    <location>
        <begin position="177"/>
        <end position="197"/>
    </location>
</feature>
<feature type="transmembrane region" description="Helical" evidence="1">
    <location>
        <begin position="1049"/>
        <end position="1067"/>
    </location>
</feature>
<evidence type="ECO:0000313" key="2">
    <source>
        <dbReference type="EMBL" id="KAF0682308.1"/>
    </source>
</evidence>
<name>A0A6A4XID5_9STRA</name>
<dbReference type="AlphaFoldDB" id="A0A6A4XID5"/>
<comment type="caution">
    <text evidence="2">The sequence shown here is derived from an EMBL/GenBank/DDBJ whole genome shotgun (WGS) entry which is preliminary data.</text>
</comment>
<dbReference type="EMBL" id="VJMH01007546">
    <property type="protein sequence ID" value="KAF0682308.1"/>
    <property type="molecule type" value="Genomic_DNA"/>
</dbReference>
<feature type="transmembrane region" description="Helical" evidence="1">
    <location>
        <begin position="103"/>
        <end position="122"/>
    </location>
</feature>
<feature type="transmembrane region" description="Helical" evidence="1">
    <location>
        <begin position="967"/>
        <end position="988"/>
    </location>
</feature>
<keyword evidence="1" id="KW-1133">Transmembrane helix</keyword>
<feature type="non-terminal residue" evidence="2">
    <location>
        <position position="1"/>
    </location>
</feature>
<feature type="transmembrane region" description="Helical" evidence="1">
    <location>
        <begin position="233"/>
        <end position="254"/>
    </location>
</feature>
<feature type="transmembrane region" description="Helical" evidence="1">
    <location>
        <begin position="57"/>
        <end position="82"/>
    </location>
</feature>
<feature type="transmembrane region" description="Helical" evidence="1">
    <location>
        <begin position="1009"/>
        <end position="1029"/>
    </location>
</feature>
<organism evidence="2">
    <name type="scientific">Aphanomyces stellatus</name>
    <dbReference type="NCBI Taxonomy" id="120398"/>
    <lineage>
        <taxon>Eukaryota</taxon>
        <taxon>Sar</taxon>
        <taxon>Stramenopiles</taxon>
        <taxon>Oomycota</taxon>
        <taxon>Saprolegniomycetes</taxon>
        <taxon>Saprolegniales</taxon>
        <taxon>Verrucalvaceae</taxon>
        <taxon>Aphanomyces</taxon>
    </lineage>
</organism>
<feature type="transmembrane region" description="Helical" evidence="1">
    <location>
        <begin position="1137"/>
        <end position="1155"/>
    </location>
</feature>
<proteinExistence type="predicted"/>
<reference evidence="2" key="1">
    <citation type="submission" date="2019-06" db="EMBL/GenBank/DDBJ databases">
        <title>Genomics analysis of Aphanomyces spp. identifies a new class of oomycete effector associated with host adaptation.</title>
        <authorList>
            <person name="Gaulin E."/>
        </authorList>
    </citation>
    <scope>NUCLEOTIDE SEQUENCE</scope>
    <source>
        <strain evidence="2">CBS 578.67</strain>
    </source>
</reference>
<sequence>SDVNWSFFGWLALFDWIQGTREVIRFEGDVTTLVLISEASAPVVLATGNDNQSNSTILYYMLLYTTIASAFVGIGGVFYTFVHGCQISGRNLFLFNRVAGSVWIGRPLLLVRALVASIVLGTCQDQLMLLPDGGYSKFTAAPRSIWSSMVVAGEATWVSYVIGDVLLVSMHASSAKVIAPMASTLAWLAIVILDYAFPVTLTAQLNRKCTADNTYQYLHCQSGSIRVGSWPRIAIVFLLQIGSLVVAIFVVCLLQRRLQGGKCQTRPSLVLHGAANAFLYRRLDDNKHNNVWQLDDATLLLCGLISFTWRHHMYTFDIKRWVFLDAKHNIQMHQQSALLFENPHLANATQVVPVDVAVGSTTERHPRRRVVIFGLIYVLLSTVGSVSYIVLSTVNFANDFYWVTFNMTGHHVAIANWFNENVMLSRTLFAFRLDDLRCSSMQLEFSDMTQQVRSSPWLAPRLQFEDLTGVLPAIQGLRQSNPCLGPWIMTQYCWVDFGRQWPMANSQARQTRCASSVTNGAIYLEALLRNLDWNVWTSCWGSSFDIAFGTTLRSTSAGQAWLRMTETNYLTTSIADEVSYWSHANIQHYTVQWQNYKSTGLINTYVIENAFGVVYPMTLSHTHSSFRLGEQTMFKMYWGFASDLWAVGTNASSIHSHALVRSSNEYAFVNQSIQSVLVQNGTLKSPLGMAFTLIERHIGPFGSIDMHNIPCPASLKSFLASGLDSLRQSVASSATAASTYASISIELTNNVLLSPLPTLFLLNPTWDTVGGSILCPETGPGSVYSGLMEFTSRVHSCGKQVIAVLQPTYEVMLVALMGVGLGEASSTTSADIDAINAHQIVRGMDLPSFLIQSSVYLQTYVVPIDNKSYLAQTDVLALNASLLQYIQQNTSAPLELMTFPLFDPMDPTYFFWSWLYALEWALGNREVIALQGDIGTVTLITEYDIPVQQPVQPQELPTIFSLYARSAVQYVTGVLLSIVLGVLLYTVWCRGRVNGLNLFIVNRVAGVVWVGRPLLLLRGITALALLSTASLELTLTHSLVTGFVVPTVPWYKVVLSGGEATWLVYILDDLLMAWTKEHTQLHSSWDALLVWAVVGFFTQAQPVVHSASIVPTCQIDQMDFQLVCASGRVTIGQVTRLYTLLGIVGACNAVTYALSRFWPVRRRRKVKEAPESVLLSAGAKYLFDWSPWMRHGVTYVDPASALLSGLIAITFRRSQYVIDVKSWRFFSIGMDVLGTNDGSIEFALPLAN</sequence>
<evidence type="ECO:0000256" key="1">
    <source>
        <dbReference type="SAM" id="Phobius"/>
    </source>
</evidence>
<protein>
    <submittedName>
        <fullName evidence="2">Uncharacterized protein</fullName>
    </submittedName>
</protein>
<accession>A0A6A4XID5</accession>
<keyword evidence="1" id="KW-0472">Membrane</keyword>
<feature type="transmembrane region" description="Helical" evidence="1">
    <location>
        <begin position="370"/>
        <end position="391"/>
    </location>
</feature>
<feature type="transmembrane region" description="Helical" evidence="1">
    <location>
        <begin position="1088"/>
        <end position="1110"/>
    </location>
</feature>
<feature type="transmembrane region" description="Helical" evidence="1">
    <location>
        <begin position="145"/>
        <end position="170"/>
    </location>
</feature>
<gene>
    <name evidence="2" type="ORF">As57867_025456</name>
</gene>